<name>A0A2P6NUY6_9EUKA</name>
<dbReference type="PANTHER" id="PTHR14614">
    <property type="entry name" value="HEPATOCELLULAR CARCINOMA-ASSOCIATED ANTIGEN"/>
    <property type="match status" value="1"/>
</dbReference>
<evidence type="ECO:0000313" key="1">
    <source>
        <dbReference type="EMBL" id="PRP87678.1"/>
    </source>
</evidence>
<comment type="caution">
    <text evidence="1">The sequence shown here is derived from an EMBL/GenBank/DDBJ whole genome shotgun (WGS) entry which is preliminary data.</text>
</comment>
<dbReference type="InterPro" id="IPR019410">
    <property type="entry name" value="Methyltransf_16"/>
</dbReference>
<dbReference type="AlphaFoldDB" id="A0A2P6NUY6"/>
<dbReference type="Pfam" id="PF10294">
    <property type="entry name" value="Methyltransf_16"/>
    <property type="match status" value="1"/>
</dbReference>
<proteinExistence type="predicted"/>
<dbReference type="GO" id="GO:0005829">
    <property type="term" value="C:cytosol"/>
    <property type="evidence" value="ECO:0007669"/>
    <property type="project" value="TreeGrafter"/>
</dbReference>
<dbReference type="Proteomes" id="UP000241769">
    <property type="component" value="Unassembled WGS sequence"/>
</dbReference>
<dbReference type="InParanoid" id="A0A2P6NUY6"/>
<dbReference type="Gene3D" id="3.40.50.150">
    <property type="entry name" value="Vaccinia Virus protein VP39"/>
    <property type="match status" value="1"/>
</dbReference>
<dbReference type="EMBL" id="MDYQ01000018">
    <property type="protein sequence ID" value="PRP87678.1"/>
    <property type="molecule type" value="Genomic_DNA"/>
</dbReference>
<keyword evidence="2" id="KW-1185">Reference proteome</keyword>
<dbReference type="GO" id="GO:0032991">
    <property type="term" value="C:protein-containing complex"/>
    <property type="evidence" value="ECO:0007669"/>
    <property type="project" value="TreeGrafter"/>
</dbReference>
<organism evidence="1 2">
    <name type="scientific">Planoprotostelium fungivorum</name>
    <dbReference type="NCBI Taxonomy" id="1890364"/>
    <lineage>
        <taxon>Eukaryota</taxon>
        <taxon>Amoebozoa</taxon>
        <taxon>Evosea</taxon>
        <taxon>Variosea</taxon>
        <taxon>Cavosteliida</taxon>
        <taxon>Cavosteliaceae</taxon>
        <taxon>Planoprotostelium</taxon>
    </lineage>
</organism>
<sequence>MHDDLAAGGLFTDSRDNQHTLGAEGKLVWPASEILCQYICHLSHTHPNLFRGKKILEVGSGQGLVGMTASLFSSSPPILTDYDEDAIELLEANLSRNFKDDDAGRPITTKLTWGDEKSMDDLSKKHGDHFDFIVGSDIVYYRTAVVPLLQTVRRFLTPQITRKVEEGSVFILCNQRARLCVNHDLFFDTVKELGLHIEETNTSQISLDSFLPPDKIPLEKTHLFLIFRQ</sequence>
<reference evidence="1 2" key="1">
    <citation type="journal article" date="2018" name="Genome Biol. Evol.">
        <title>Multiple Roots of Fruiting Body Formation in Amoebozoa.</title>
        <authorList>
            <person name="Hillmann F."/>
            <person name="Forbes G."/>
            <person name="Novohradska S."/>
            <person name="Ferling I."/>
            <person name="Riege K."/>
            <person name="Groth M."/>
            <person name="Westermann M."/>
            <person name="Marz M."/>
            <person name="Spaller T."/>
            <person name="Winckler T."/>
            <person name="Schaap P."/>
            <person name="Glockner G."/>
        </authorList>
    </citation>
    <scope>NUCLEOTIDE SEQUENCE [LARGE SCALE GENOMIC DNA]</scope>
    <source>
        <strain evidence="1 2">Jena</strain>
    </source>
</reference>
<dbReference type="InterPro" id="IPR029063">
    <property type="entry name" value="SAM-dependent_MTases_sf"/>
</dbReference>
<dbReference type="SUPFAM" id="SSF53335">
    <property type="entry name" value="S-adenosyl-L-methionine-dependent methyltransferases"/>
    <property type="match status" value="1"/>
</dbReference>
<dbReference type="STRING" id="1890364.A0A2P6NUY6"/>
<accession>A0A2P6NUY6</accession>
<evidence type="ECO:0000313" key="2">
    <source>
        <dbReference type="Proteomes" id="UP000241769"/>
    </source>
</evidence>
<gene>
    <name evidence="1" type="ORF">PROFUN_02378</name>
</gene>
<dbReference type="OrthoDB" id="46564at2759"/>
<protein>
    <submittedName>
        <fullName evidence="1">Uncharacterized protein</fullName>
    </submittedName>
</protein>
<dbReference type="PANTHER" id="PTHR14614:SF109">
    <property type="entry name" value="RIBOSOMAL LYSINE N-METHYLTRANSFERASE 5"/>
    <property type="match status" value="1"/>
</dbReference>